<evidence type="ECO:0000256" key="3">
    <source>
        <dbReference type="ARBA" id="ARBA00022554"/>
    </source>
</evidence>
<dbReference type="GO" id="GO:0043495">
    <property type="term" value="F:protein-membrane adaptor activity"/>
    <property type="evidence" value="ECO:0007669"/>
    <property type="project" value="InterPro"/>
</dbReference>
<protein>
    <recommendedName>
        <fullName evidence="7">Vacuolar protein 8</fullName>
    </recommendedName>
</protein>
<dbReference type="Proteomes" id="UP000285060">
    <property type="component" value="Unassembled WGS sequence"/>
</dbReference>
<dbReference type="SMART" id="SM00185">
    <property type="entry name" value="ARM"/>
    <property type="match status" value="8"/>
</dbReference>
<feature type="compositionally biased region" description="Basic and acidic residues" evidence="8">
    <location>
        <begin position="1523"/>
        <end position="1539"/>
    </location>
</feature>
<feature type="compositionally biased region" description="Low complexity" evidence="8">
    <location>
        <begin position="98"/>
        <end position="120"/>
    </location>
</feature>
<dbReference type="EMBL" id="QUSY01000003">
    <property type="protein sequence ID" value="RHY35375.1"/>
    <property type="molecule type" value="Genomic_DNA"/>
</dbReference>
<dbReference type="SUPFAM" id="SSF48371">
    <property type="entry name" value="ARM repeat"/>
    <property type="match status" value="3"/>
</dbReference>
<evidence type="ECO:0000256" key="1">
    <source>
        <dbReference type="ARBA" id="ARBA00004592"/>
    </source>
</evidence>
<feature type="region of interest" description="Disordered" evidence="8">
    <location>
        <begin position="264"/>
        <end position="296"/>
    </location>
</feature>
<feature type="compositionally biased region" description="Basic and acidic residues" evidence="8">
    <location>
        <begin position="1644"/>
        <end position="1653"/>
    </location>
</feature>
<evidence type="ECO:0000256" key="6">
    <source>
        <dbReference type="ARBA" id="ARBA00023288"/>
    </source>
</evidence>
<organism evidence="9 10">
    <name type="scientific">Aphanomyces invadans</name>
    <dbReference type="NCBI Taxonomy" id="157072"/>
    <lineage>
        <taxon>Eukaryota</taxon>
        <taxon>Sar</taxon>
        <taxon>Stramenopiles</taxon>
        <taxon>Oomycota</taxon>
        <taxon>Saprolegniomycetes</taxon>
        <taxon>Saprolegniales</taxon>
        <taxon>Verrucalvaceae</taxon>
        <taxon>Aphanomyces</taxon>
    </lineage>
</organism>
<feature type="region of interest" description="Disordered" evidence="8">
    <location>
        <begin position="1324"/>
        <end position="1351"/>
    </location>
</feature>
<feature type="region of interest" description="Disordered" evidence="8">
    <location>
        <begin position="179"/>
        <end position="201"/>
    </location>
</feature>
<evidence type="ECO:0000256" key="7">
    <source>
        <dbReference type="ARBA" id="ARBA00026209"/>
    </source>
</evidence>
<comment type="caution">
    <text evidence="9">The sequence shown here is derived from an EMBL/GenBank/DDBJ whole genome shotgun (WGS) entry which is preliminary data.</text>
</comment>
<feature type="region of interest" description="Disordered" evidence="8">
    <location>
        <begin position="1479"/>
        <end position="1542"/>
    </location>
</feature>
<feature type="compositionally biased region" description="Low complexity" evidence="8">
    <location>
        <begin position="150"/>
        <end position="159"/>
    </location>
</feature>
<feature type="region of interest" description="Disordered" evidence="8">
    <location>
        <begin position="90"/>
        <end position="162"/>
    </location>
</feature>
<evidence type="ECO:0000256" key="2">
    <source>
        <dbReference type="ARBA" id="ARBA00005462"/>
    </source>
</evidence>
<dbReference type="InterPro" id="IPR000225">
    <property type="entry name" value="Armadillo"/>
</dbReference>
<feature type="region of interest" description="Disordered" evidence="8">
    <location>
        <begin position="1383"/>
        <end position="1420"/>
    </location>
</feature>
<feature type="compositionally biased region" description="Polar residues" evidence="8">
    <location>
        <begin position="121"/>
        <end position="130"/>
    </location>
</feature>
<comment type="subcellular location">
    <subcellularLocation>
        <location evidence="1">Vacuole membrane</location>
        <topology evidence="1">Lipid-anchor</topology>
    </subcellularLocation>
</comment>
<keyword evidence="4" id="KW-0677">Repeat</keyword>
<sequence>MNLDLLWEHEKRRVAEGGAGPMPVPADGMNTDVVIKPKATTTFKLKKGGSVANKLRCLDTPCIPPLSIEETIFERNGYALDYESHMTKRLSQPPAGLTSSTYHAAASSATSTSGAGPPSTDATCRSSGESIKTRAVDTPKKRATLRGAVSSTSAAAATSPIPARHDKLSLNSLLKTAARPNQPLTYRRTEVDPTASAPPPNKAIEERAIKAYMGDYFSTRGEYVDGMLYMSRMKKSHGMRNGSTSAASVHVALDGAMLKEALASATADSTDPDDALSFPGALSTNPATGGGGADKSTQAQRCASTLANWSSNPANARVMVNEGVVQALMILSRNDDIATRVHCVTTFMNLSNVADLRQGIIQLGAVKTLVGVLSGCDDRTLQTACALTLCNLCCLAGEEVRLVADSAVGALTALVNDAPGVAAISERALFNLTCVAEPYAQIDVVIKALVSLASSASSSSGVGGAVGMSAVVTGIGNAVVRERTLHMCAMAFVNLSNMKRVRSRLMEEGIVPAISALLKSHNLDVKHWAVYVLCNIASMRSCRSELVTKGALNILVALAPHPTLPPKTLLVIGTILCHLSKEPSIRHRLVVEGLLSVVAAIGRADGAGAALVLTASDDIRRVCATAIHNCSCSDDTRVKLVERDGVALLTALSSGCDSPDVRRMCTLALCNFLMVKQAAMEVVGCGAVASLLDLATQHGTPLNSQLLYATAFYNLCHNPTSRDSIGTAGGVAAIAALCTSNLPTHSSLSVGVLTLCAASLCYLAADDSTRHFVATADVVHVITCMLQTSPTSVPIQRFGVACLSMLSQDQLCATWILDQAGIDAIIAACANSRDGETKACCCDLLASLSYHTHCRHKLVAIGILPSLTKLAKLRDPDIQRRCAAAIGNLASEASVHDALLAANIVHVLSILSNSYSEESQSDCAKALCNLSTSSGFESKLVAEGAVGVLLMISAVRSGSLATKETSKLLPALTKGGDGPTSPVPATIFAKLVRHPHARLALCAESQALRTLFNYMSRDGHDPSTMDLLSSIVCDLLVYPNTRHKAVADGLVAAIADLARRTLWSSERLVSAVLLLAASDDTRMDAIQDDSVNTLLAYLEPTSGHDVASPVSWMVVTALCHLGWHDVPRSQLHDPRVVLSLVSLVLPRLLALLQEPVAPSACATAVLHVTLLTLASLAFRPDHATTMLQNGLCPALVGVATLPGLPPLLRRLVCLLLRQMSHVDAFHTHLQVRDSRQPVLGLLCTLCLHPSEMLDDMAALDCADALYNIAAVDGLAPKLVVEVRSTRPATPTRDACSLALANLSHESPPVPTGSVLALIHLGMHGKSSASSPLPPTTTRPPHVTTRHHESSAAPPAYTYVEVDYTAVMAGKYVAEVADRQPPIPHLPTITVDPDSLHASMDNPGGGTGAGTAAVPPSHDHDDLLPAQQLVFAKIEPTDPTKWATTNQRRCCSDMGHLCSLGGGSLDGCGSGLLDDVQEEHEMTGGGEDGTLPPPSSPEFKHGDEDDRSSHGRGSTSGSNASGPYHDKTTRQLLHLNDKRTTRGLLKKRSNVALLVANAPGSFRPKKSADSEIHLHRIGSTTVRRRPSKGVGLNMSASATGLATGISHDLTSSSSHATLASTTSMASTSKKSVTIHAPQATVEDTPEQRADDLRQQARKMGLWS</sequence>
<evidence type="ECO:0000313" key="10">
    <source>
        <dbReference type="Proteomes" id="UP000285060"/>
    </source>
</evidence>
<dbReference type="InterPro" id="IPR045156">
    <property type="entry name" value="Vac8"/>
</dbReference>
<feature type="compositionally biased region" description="Low complexity" evidence="8">
    <location>
        <begin position="1619"/>
        <end position="1630"/>
    </location>
</feature>
<evidence type="ECO:0000256" key="4">
    <source>
        <dbReference type="ARBA" id="ARBA00022737"/>
    </source>
</evidence>
<keyword evidence="3" id="KW-0926">Vacuole</keyword>
<evidence type="ECO:0000256" key="5">
    <source>
        <dbReference type="ARBA" id="ARBA00023136"/>
    </source>
</evidence>
<feature type="compositionally biased region" description="Basic and acidic residues" evidence="8">
    <location>
        <begin position="1497"/>
        <end position="1508"/>
    </location>
</feature>
<keyword evidence="10" id="KW-1185">Reference proteome</keyword>
<feature type="compositionally biased region" description="Basic and acidic residues" evidence="8">
    <location>
        <begin position="131"/>
        <end position="140"/>
    </location>
</feature>
<keyword evidence="6" id="KW-0449">Lipoprotein</keyword>
<dbReference type="GO" id="GO:0071562">
    <property type="term" value="P:nucleus-vacuole junction assembly"/>
    <property type="evidence" value="ECO:0007669"/>
    <property type="project" value="InterPro"/>
</dbReference>
<dbReference type="PANTHER" id="PTHR47249">
    <property type="entry name" value="VACUOLAR PROTEIN 8"/>
    <property type="match status" value="1"/>
</dbReference>
<dbReference type="InterPro" id="IPR016024">
    <property type="entry name" value="ARM-type_fold"/>
</dbReference>
<dbReference type="PANTHER" id="PTHR47249:SF1">
    <property type="entry name" value="VACUOLAR PROTEIN 8"/>
    <property type="match status" value="1"/>
</dbReference>
<gene>
    <name evidence="9" type="ORF">DYB32_000135</name>
</gene>
<feature type="region of interest" description="Disordered" evidence="8">
    <location>
        <begin position="1619"/>
        <end position="1662"/>
    </location>
</feature>
<accession>A0A3R6VUE7</accession>
<comment type="similarity">
    <text evidence="2">Belongs to the beta-catenin family.</text>
</comment>
<evidence type="ECO:0000313" key="9">
    <source>
        <dbReference type="EMBL" id="RHY35375.1"/>
    </source>
</evidence>
<dbReference type="GO" id="GO:0005774">
    <property type="term" value="C:vacuolar membrane"/>
    <property type="evidence" value="ECO:0007669"/>
    <property type="project" value="UniProtKB-SubCell"/>
</dbReference>
<proteinExistence type="inferred from homology"/>
<keyword evidence="5" id="KW-0472">Membrane</keyword>
<name>A0A3R6VUE7_9STRA</name>
<evidence type="ECO:0000256" key="8">
    <source>
        <dbReference type="SAM" id="MobiDB-lite"/>
    </source>
</evidence>
<dbReference type="Gene3D" id="1.25.10.10">
    <property type="entry name" value="Leucine-rich Repeat Variant"/>
    <property type="match status" value="4"/>
</dbReference>
<dbReference type="VEuPathDB" id="FungiDB:H310_13131"/>
<reference evidence="9 10" key="1">
    <citation type="submission" date="2018-08" db="EMBL/GenBank/DDBJ databases">
        <title>Aphanomyces genome sequencing and annotation.</title>
        <authorList>
            <person name="Minardi D."/>
            <person name="Oidtmann B."/>
            <person name="Van Der Giezen M."/>
            <person name="Studholme D.J."/>
        </authorList>
    </citation>
    <scope>NUCLEOTIDE SEQUENCE [LARGE SCALE GENOMIC DNA]</scope>
    <source>
        <strain evidence="9 10">NJM0002</strain>
    </source>
</reference>
<dbReference type="InterPro" id="IPR011989">
    <property type="entry name" value="ARM-like"/>
</dbReference>